<organism evidence="2 3">
    <name type="scientific">Paramecium sonneborni</name>
    <dbReference type="NCBI Taxonomy" id="65129"/>
    <lineage>
        <taxon>Eukaryota</taxon>
        <taxon>Sar</taxon>
        <taxon>Alveolata</taxon>
        <taxon>Ciliophora</taxon>
        <taxon>Intramacronucleata</taxon>
        <taxon>Oligohymenophorea</taxon>
        <taxon>Peniculida</taxon>
        <taxon>Parameciidae</taxon>
        <taxon>Paramecium</taxon>
    </lineage>
</organism>
<sequence length="83" mass="10073">MKIQELSFCVEKIIFLSHIYLFVFFLILQLIQQVGQNRVINQGKEMEILEQKFLMIVQNKNIVINNYKYRNQKQIVNEQIRIN</sequence>
<proteinExistence type="predicted"/>
<reference evidence="2" key="1">
    <citation type="submission" date="2021-01" db="EMBL/GenBank/DDBJ databases">
        <authorList>
            <consortium name="Genoscope - CEA"/>
            <person name="William W."/>
        </authorList>
    </citation>
    <scope>NUCLEOTIDE SEQUENCE</scope>
</reference>
<evidence type="ECO:0000313" key="3">
    <source>
        <dbReference type="Proteomes" id="UP000692954"/>
    </source>
</evidence>
<dbReference type="Proteomes" id="UP000692954">
    <property type="component" value="Unassembled WGS sequence"/>
</dbReference>
<gene>
    <name evidence="2" type="ORF">PSON_ATCC_30995.1.T0260016</name>
</gene>
<dbReference type="AlphaFoldDB" id="A0A8S1LY82"/>
<feature type="transmembrane region" description="Helical" evidence="1">
    <location>
        <begin position="12"/>
        <end position="31"/>
    </location>
</feature>
<keyword evidence="1" id="KW-0472">Membrane</keyword>
<dbReference type="EMBL" id="CAJJDN010000026">
    <property type="protein sequence ID" value="CAD8069776.1"/>
    <property type="molecule type" value="Genomic_DNA"/>
</dbReference>
<keyword evidence="1" id="KW-0812">Transmembrane</keyword>
<evidence type="ECO:0000256" key="1">
    <source>
        <dbReference type="SAM" id="Phobius"/>
    </source>
</evidence>
<evidence type="ECO:0008006" key="4">
    <source>
        <dbReference type="Google" id="ProtNLM"/>
    </source>
</evidence>
<keyword evidence="3" id="KW-1185">Reference proteome</keyword>
<protein>
    <recommendedName>
        <fullName evidence="4">Transmembrane protein</fullName>
    </recommendedName>
</protein>
<accession>A0A8S1LY82</accession>
<evidence type="ECO:0000313" key="2">
    <source>
        <dbReference type="EMBL" id="CAD8069776.1"/>
    </source>
</evidence>
<comment type="caution">
    <text evidence="2">The sequence shown here is derived from an EMBL/GenBank/DDBJ whole genome shotgun (WGS) entry which is preliminary data.</text>
</comment>
<name>A0A8S1LY82_9CILI</name>
<keyword evidence="1" id="KW-1133">Transmembrane helix</keyword>